<feature type="signal peptide" evidence="3">
    <location>
        <begin position="1"/>
        <end position="32"/>
    </location>
</feature>
<dbReference type="GO" id="GO:0008236">
    <property type="term" value="F:serine-type peptidase activity"/>
    <property type="evidence" value="ECO:0007669"/>
    <property type="project" value="InterPro"/>
</dbReference>
<dbReference type="InterPro" id="IPR029058">
    <property type="entry name" value="AB_hydrolase_fold"/>
</dbReference>
<dbReference type="AlphaFoldDB" id="A0A518E167"/>
<dbReference type="PANTHER" id="PTHR43037:SF5">
    <property type="entry name" value="FERULOYL ESTERASE"/>
    <property type="match status" value="1"/>
</dbReference>
<dbReference type="InterPro" id="IPR050955">
    <property type="entry name" value="Plant_Biomass_Hydrol_Est"/>
</dbReference>
<evidence type="ECO:0000259" key="4">
    <source>
        <dbReference type="Pfam" id="PF00326"/>
    </source>
</evidence>
<gene>
    <name evidence="5" type="ORF">Pla8534_56700</name>
</gene>
<keyword evidence="6" id="KW-1185">Reference proteome</keyword>
<dbReference type="KEGG" id="lcre:Pla8534_56700"/>
<proteinExistence type="predicted"/>
<dbReference type="RefSeq" id="WP_197442645.1">
    <property type="nucleotide sequence ID" value="NZ_CP036433.1"/>
</dbReference>
<feature type="domain" description="Peptidase S9 prolyl oligopeptidase catalytic" evidence="4">
    <location>
        <begin position="92"/>
        <end position="265"/>
    </location>
</feature>
<evidence type="ECO:0000313" key="5">
    <source>
        <dbReference type="EMBL" id="QDU97813.1"/>
    </source>
</evidence>
<dbReference type="EMBL" id="CP036433">
    <property type="protein sequence ID" value="QDU97813.1"/>
    <property type="molecule type" value="Genomic_DNA"/>
</dbReference>
<dbReference type="Gene3D" id="3.40.50.1820">
    <property type="entry name" value="alpha/beta hydrolase"/>
    <property type="match status" value="1"/>
</dbReference>
<evidence type="ECO:0000256" key="3">
    <source>
        <dbReference type="SAM" id="SignalP"/>
    </source>
</evidence>
<evidence type="ECO:0000313" key="6">
    <source>
        <dbReference type="Proteomes" id="UP000317648"/>
    </source>
</evidence>
<dbReference type="Proteomes" id="UP000317648">
    <property type="component" value="Chromosome"/>
</dbReference>
<dbReference type="PANTHER" id="PTHR43037">
    <property type="entry name" value="UNNAMED PRODUCT-RELATED"/>
    <property type="match status" value="1"/>
</dbReference>
<feature type="chain" id="PRO_5022040311" evidence="3">
    <location>
        <begin position="33"/>
        <end position="339"/>
    </location>
</feature>
<dbReference type="InterPro" id="IPR001375">
    <property type="entry name" value="Peptidase_S9_cat"/>
</dbReference>
<evidence type="ECO:0000256" key="2">
    <source>
        <dbReference type="ARBA" id="ARBA00022801"/>
    </source>
</evidence>
<sequence precursor="true">MHPSNRPGRKLLTAASVAVTSGLMLLAGQAAAEEPAAAPAKTTLLQVTSSLDGKPQPVLYWAPESAATQAAPLLVYLHSWSGDYRQSNQAWLNQAAQRGWIYLHPNFRGRNDDPEACGSALARQDILDAIDVICEKYQVDRERIYLAGSSGGGHMSMLMAGYHPDRFSAVSAWVGISDLAAWRRHHTKNGEPQNYARMVDASCGGAPGASPEVDAQYRARSPLFHLQETGDLLLDLNAGVNDGHTGSVPIRHTLDAFNVVAKAGKQETISEDEIQQLTQDRKLKEPRATDQGFDEAYNRDFLLRRQAGPARVTIFDGGHEGLPNAGCSWLSRQQRPTKK</sequence>
<organism evidence="5 6">
    <name type="scientific">Lignipirellula cremea</name>
    <dbReference type="NCBI Taxonomy" id="2528010"/>
    <lineage>
        <taxon>Bacteria</taxon>
        <taxon>Pseudomonadati</taxon>
        <taxon>Planctomycetota</taxon>
        <taxon>Planctomycetia</taxon>
        <taxon>Pirellulales</taxon>
        <taxon>Pirellulaceae</taxon>
        <taxon>Lignipirellula</taxon>
    </lineage>
</organism>
<dbReference type="SUPFAM" id="SSF53474">
    <property type="entry name" value="alpha/beta-Hydrolases"/>
    <property type="match status" value="1"/>
</dbReference>
<reference evidence="5 6" key="1">
    <citation type="submission" date="2019-02" db="EMBL/GenBank/DDBJ databases">
        <title>Deep-cultivation of Planctomycetes and their phenomic and genomic characterization uncovers novel biology.</title>
        <authorList>
            <person name="Wiegand S."/>
            <person name="Jogler M."/>
            <person name="Boedeker C."/>
            <person name="Pinto D."/>
            <person name="Vollmers J."/>
            <person name="Rivas-Marin E."/>
            <person name="Kohn T."/>
            <person name="Peeters S.H."/>
            <person name="Heuer A."/>
            <person name="Rast P."/>
            <person name="Oberbeckmann S."/>
            <person name="Bunk B."/>
            <person name="Jeske O."/>
            <person name="Meyerdierks A."/>
            <person name="Storesund J.E."/>
            <person name="Kallscheuer N."/>
            <person name="Luecker S."/>
            <person name="Lage O.M."/>
            <person name="Pohl T."/>
            <person name="Merkel B.J."/>
            <person name="Hornburger P."/>
            <person name="Mueller R.-W."/>
            <person name="Bruemmer F."/>
            <person name="Labrenz M."/>
            <person name="Spormann A.M."/>
            <person name="Op den Camp H."/>
            <person name="Overmann J."/>
            <person name="Amann R."/>
            <person name="Jetten M.S.M."/>
            <person name="Mascher T."/>
            <person name="Medema M.H."/>
            <person name="Devos D.P."/>
            <person name="Kaster A.-K."/>
            <person name="Ovreas L."/>
            <person name="Rohde M."/>
            <person name="Galperin M.Y."/>
            <person name="Jogler C."/>
        </authorList>
    </citation>
    <scope>NUCLEOTIDE SEQUENCE [LARGE SCALE GENOMIC DNA]</scope>
    <source>
        <strain evidence="5 6">Pla85_3_4</strain>
    </source>
</reference>
<dbReference type="GO" id="GO:0006508">
    <property type="term" value="P:proteolysis"/>
    <property type="evidence" value="ECO:0007669"/>
    <property type="project" value="InterPro"/>
</dbReference>
<evidence type="ECO:0000256" key="1">
    <source>
        <dbReference type="ARBA" id="ARBA00022729"/>
    </source>
</evidence>
<keyword evidence="1 3" id="KW-0732">Signal</keyword>
<protein>
    <submittedName>
        <fullName evidence="5">Prolyl oligopeptidase family protein</fullName>
    </submittedName>
</protein>
<keyword evidence="2" id="KW-0378">Hydrolase</keyword>
<accession>A0A518E167</accession>
<name>A0A518E167_9BACT</name>
<dbReference type="Pfam" id="PF00326">
    <property type="entry name" value="Peptidase_S9"/>
    <property type="match status" value="1"/>
</dbReference>